<evidence type="ECO:0000313" key="11">
    <source>
        <dbReference type="Proteomes" id="UP001497472"/>
    </source>
</evidence>
<dbReference type="Proteomes" id="UP001497472">
    <property type="component" value="Unassembled WGS sequence"/>
</dbReference>
<accession>A0AAV1JDD1</accession>
<keyword evidence="7 8" id="KW-0503">Monooxygenase</keyword>
<dbReference type="EC" id="1.-.-.-" evidence="8"/>
<dbReference type="PIRSF" id="PIRSF000332">
    <property type="entry name" value="FMO"/>
    <property type="match status" value="1"/>
</dbReference>
<proteinExistence type="inferred from homology"/>
<evidence type="ECO:0000256" key="9">
    <source>
        <dbReference type="SAM" id="SignalP"/>
    </source>
</evidence>
<gene>
    <name evidence="10" type="ORF">LNINA_LOCUS6873</name>
</gene>
<name>A0AAV1JDD1_9NEOP</name>
<dbReference type="GO" id="GO:0004499">
    <property type="term" value="F:N,N-dimethylaniline monooxygenase activity"/>
    <property type="evidence" value="ECO:0007669"/>
    <property type="project" value="InterPro"/>
</dbReference>
<keyword evidence="3 8" id="KW-0285">Flavoprotein</keyword>
<protein>
    <recommendedName>
        <fullName evidence="8">Flavin-containing monooxygenase</fullName>
        <ecNumber evidence="8">1.-.-.-</ecNumber>
    </recommendedName>
</protein>
<evidence type="ECO:0000256" key="7">
    <source>
        <dbReference type="ARBA" id="ARBA00023033"/>
    </source>
</evidence>
<dbReference type="Pfam" id="PF00743">
    <property type="entry name" value="FMO-like"/>
    <property type="match status" value="2"/>
</dbReference>
<dbReference type="InterPro" id="IPR000960">
    <property type="entry name" value="Flavin_mOase"/>
</dbReference>
<reference evidence="10 11" key="1">
    <citation type="submission" date="2023-11" db="EMBL/GenBank/DDBJ databases">
        <authorList>
            <person name="Okamura Y."/>
        </authorList>
    </citation>
    <scope>NUCLEOTIDE SEQUENCE [LARGE SCALE GENOMIC DNA]</scope>
</reference>
<comment type="similarity">
    <text evidence="2 8">Belongs to the FMO family.</text>
</comment>
<keyword evidence="5" id="KW-0521">NADP</keyword>
<comment type="caution">
    <text evidence="10">The sequence shown here is derived from an EMBL/GenBank/DDBJ whole genome shotgun (WGS) entry which is preliminary data.</text>
</comment>
<dbReference type="PRINTS" id="PR00370">
    <property type="entry name" value="FMOXYGENASE"/>
</dbReference>
<keyword evidence="4 8" id="KW-0274">FAD</keyword>
<dbReference type="GO" id="GO:0050660">
    <property type="term" value="F:flavin adenine dinucleotide binding"/>
    <property type="evidence" value="ECO:0007669"/>
    <property type="project" value="InterPro"/>
</dbReference>
<dbReference type="PANTHER" id="PTHR23023">
    <property type="entry name" value="DIMETHYLANILINE MONOOXYGENASE"/>
    <property type="match status" value="1"/>
</dbReference>
<keyword evidence="9" id="KW-0732">Signal</keyword>
<feature type="signal peptide" evidence="9">
    <location>
        <begin position="1"/>
        <end position="17"/>
    </location>
</feature>
<keyword evidence="6 8" id="KW-0560">Oxidoreductase</keyword>
<sequence>MSRVCVVGAGAAGLCAARHLLVTPGVSQVDILEQSGQLGGTWVYTENVGYDDFGLPIHTSMYKSLRTNLPKEIMGFPDFPVPESEKSYLPAKDMLAFLQLYSDKNGVTEHIKFRQHVQLIKPKQGAAGEVWDVSYKDLNTGVSVTNEYDYIFVCNGHYNTPFIPNIPGLKQFKGDVMHSHDYRVPEVFDGKRVLVVGAGPSGMDIAYEITCVTKKVILSHHLKEQPKSVFPDNLIMKPDITKLEGNKAIFADGTEEDVDVVFLSTGYLYNFPFLHESCGIVVEDNCVEPLYKHLVNIQHPTMCFIGVPYYVCAFSMFDLQVRYYVRSMSGTFKLPSPAEMIQQWEEEKQERADRGYTKRQAHMMGPDQERYYASLASEAKTENLPSVITKIREESSARFLHNLQSYRQDVYKIIDDDTYEVISNGKREVLC</sequence>
<evidence type="ECO:0000256" key="1">
    <source>
        <dbReference type="ARBA" id="ARBA00001974"/>
    </source>
</evidence>
<dbReference type="InterPro" id="IPR050346">
    <property type="entry name" value="FMO-like"/>
</dbReference>
<dbReference type="GO" id="GO:0050661">
    <property type="term" value="F:NADP binding"/>
    <property type="evidence" value="ECO:0007669"/>
    <property type="project" value="InterPro"/>
</dbReference>
<evidence type="ECO:0000313" key="10">
    <source>
        <dbReference type="EMBL" id="CAK1547395.1"/>
    </source>
</evidence>
<dbReference type="EMBL" id="CAVLEF010000009">
    <property type="protein sequence ID" value="CAK1547395.1"/>
    <property type="molecule type" value="Genomic_DNA"/>
</dbReference>
<organism evidence="10 11">
    <name type="scientific">Leptosia nina</name>
    <dbReference type="NCBI Taxonomy" id="320188"/>
    <lineage>
        <taxon>Eukaryota</taxon>
        <taxon>Metazoa</taxon>
        <taxon>Ecdysozoa</taxon>
        <taxon>Arthropoda</taxon>
        <taxon>Hexapoda</taxon>
        <taxon>Insecta</taxon>
        <taxon>Pterygota</taxon>
        <taxon>Neoptera</taxon>
        <taxon>Endopterygota</taxon>
        <taxon>Lepidoptera</taxon>
        <taxon>Glossata</taxon>
        <taxon>Ditrysia</taxon>
        <taxon>Papilionoidea</taxon>
        <taxon>Pieridae</taxon>
        <taxon>Pierinae</taxon>
        <taxon>Leptosia</taxon>
    </lineage>
</organism>
<dbReference type="SUPFAM" id="SSF51905">
    <property type="entry name" value="FAD/NAD(P)-binding domain"/>
    <property type="match status" value="2"/>
</dbReference>
<evidence type="ECO:0000256" key="5">
    <source>
        <dbReference type="ARBA" id="ARBA00022857"/>
    </source>
</evidence>
<evidence type="ECO:0000256" key="2">
    <source>
        <dbReference type="ARBA" id="ARBA00009183"/>
    </source>
</evidence>
<dbReference type="FunFam" id="3.50.50.60:FF:000138">
    <property type="entry name" value="Flavin-containing monooxygenase"/>
    <property type="match status" value="1"/>
</dbReference>
<keyword evidence="11" id="KW-1185">Reference proteome</keyword>
<dbReference type="InterPro" id="IPR020946">
    <property type="entry name" value="Flavin_mOase-like"/>
</dbReference>
<evidence type="ECO:0000256" key="8">
    <source>
        <dbReference type="RuleBase" id="RU361177"/>
    </source>
</evidence>
<evidence type="ECO:0000256" key="3">
    <source>
        <dbReference type="ARBA" id="ARBA00022630"/>
    </source>
</evidence>
<feature type="chain" id="PRO_5043875085" description="Flavin-containing monooxygenase" evidence="9">
    <location>
        <begin position="18"/>
        <end position="431"/>
    </location>
</feature>
<evidence type="ECO:0000256" key="4">
    <source>
        <dbReference type="ARBA" id="ARBA00022827"/>
    </source>
</evidence>
<dbReference type="InterPro" id="IPR036188">
    <property type="entry name" value="FAD/NAD-bd_sf"/>
</dbReference>
<dbReference type="AlphaFoldDB" id="A0AAV1JDD1"/>
<dbReference type="Gene3D" id="3.50.50.60">
    <property type="entry name" value="FAD/NAD(P)-binding domain"/>
    <property type="match status" value="2"/>
</dbReference>
<comment type="cofactor">
    <cofactor evidence="1 8">
        <name>FAD</name>
        <dbReference type="ChEBI" id="CHEBI:57692"/>
    </cofactor>
</comment>
<evidence type="ECO:0000256" key="6">
    <source>
        <dbReference type="ARBA" id="ARBA00023002"/>
    </source>
</evidence>